<keyword evidence="3" id="KW-1185">Reference proteome</keyword>
<proteinExistence type="inferred from homology"/>
<dbReference type="InterPro" id="IPR000643">
    <property type="entry name" value="Iodothyronine_deiodinase"/>
</dbReference>
<dbReference type="AlphaFoldDB" id="A0AAV2SA45"/>
<organism evidence="2 3">
    <name type="scientific">Meganyctiphanes norvegica</name>
    <name type="common">Northern krill</name>
    <name type="synonym">Thysanopoda norvegica</name>
    <dbReference type="NCBI Taxonomy" id="48144"/>
    <lineage>
        <taxon>Eukaryota</taxon>
        <taxon>Metazoa</taxon>
        <taxon>Ecdysozoa</taxon>
        <taxon>Arthropoda</taxon>
        <taxon>Crustacea</taxon>
        <taxon>Multicrustacea</taxon>
        <taxon>Malacostraca</taxon>
        <taxon>Eumalacostraca</taxon>
        <taxon>Eucarida</taxon>
        <taxon>Euphausiacea</taxon>
        <taxon>Euphausiidae</taxon>
        <taxon>Meganyctiphanes</taxon>
    </lineage>
</organism>
<keyword evidence="1" id="KW-0893">Thyroid hormones biosynthesis</keyword>
<dbReference type="Proteomes" id="UP001497623">
    <property type="component" value="Unassembled WGS sequence"/>
</dbReference>
<accession>A0AAV2SA45</accession>
<dbReference type="Pfam" id="PF00837">
    <property type="entry name" value="T4_deiodinase"/>
    <property type="match status" value="1"/>
</dbReference>
<keyword evidence="1" id="KW-0712">Selenocysteine</keyword>
<dbReference type="GO" id="GO:0042446">
    <property type="term" value="P:hormone biosynthetic process"/>
    <property type="evidence" value="ECO:0007669"/>
    <property type="project" value="UniProtKB-KW"/>
</dbReference>
<dbReference type="GO" id="GO:0042403">
    <property type="term" value="P:thyroid hormone metabolic process"/>
    <property type="evidence" value="ECO:0007669"/>
    <property type="project" value="TreeGrafter"/>
</dbReference>
<comment type="function">
    <text evidence="1">Responsible for the deiodination of T4 (3,5,3',5'-tetraiodothyronine).</text>
</comment>
<protein>
    <recommendedName>
        <fullName evidence="1">Iodothyronine deiodinase</fullName>
    </recommendedName>
</protein>
<keyword evidence="1" id="KW-0560">Oxidoreductase</keyword>
<sequence length="121" mass="13826">MAYLENYRKLSEDFSVLADFVVVYIAEAHPSDGWAINGNVQLPNHKSMGERIFATQKMLSMRPQYCPVLMDLMHNECQTAFAAMPQRLYIVQDGVIVYKGAQGPTGYKINEVQDWLTSYQK</sequence>
<dbReference type="GO" id="GO:0004800">
    <property type="term" value="F:thyroxine 5'-deiodinase activity"/>
    <property type="evidence" value="ECO:0007669"/>
    <property type="project" value="InterPro"/>
</dbReference>
<dbReference type="PANTHER" id="PTHR11781:SF22">
    <property type="entry name" value="TYPE I IODOTHYRONINE DEIODINASE"/>
    <property type="match status" value="1"/>
</dbReference>
<comment type="similarity">
    <text evidence="1">Belongs to the iodothyronine deiodinase family.</text>
</comment>
<name>A0AAV2SA45_MEGNR</name>
<dbReference type="PANTHER" id="PTHR11781">
    <property type="entry name" value="IODOTHYRONINE DEIODINASE"/>
    <property type="match status" value="1"/>
</dbReference>
<evidence type="ECO:0000313" key="3">
    <source>
        <dbReference type="Proteomes" id="UP001497623"/>
    </source>
</evidence>
<reference evidence="2 3" key="1">
    <citation type="submission" date="2024-05" db="EMBL/GenBank/DDBJ databases">
        <authorList>
            <person name="Wallberg A."/>
        </authorList>
    </citation>
    <scope>NUCLEOTIDE SEQUENCE [LARGE SCALE GENOMIC DNA]</scope>
</reference>
<evidence type="ECO:0000256" key="1">
    <source>
        <dbReference type="RuleBase" id="RU000676"/>
    </source>
</evidence>
<evidence type="ECO:0000313" key="2">
    <source>
        <dbReference type="EMBL" id="CAL4168710.1"/>
    </source>
</evidence>
<gene>
    <name evidence="2" type="ORF">MNOR_LOCUS33733</name>
</gene>
<comment type="caution">
    <text evidence="2">The sequence shown here is derived from an EMBL/GenBank/DDBJ whole genome shotgun (WGS) entry which is preliminary data.</text>
</comment>
<dbReference type="EMBL" id="CAXKWB010049524">
    <property type="protein sequence ID" value="CAL4168710.1"/>
    <property type="molecule type" value="Genomic_DNA"/>
</dbReference>
<dbReference type="Gene3D" id="3.40.30.10">
    <property type="entry name" value="Glutaredoxin"/>
    <property type="match status" value="1"/>
</dbReference>